<keyword evidence="1" id="KW-0433">Leucine-rich repeat</keyword>
<dbReference type="Gene3D" id="3.80.10.10">
    <property type="entry name" value="Ribonuclease Inhibitor"/>
    <property type="match status" value="1"/>
</dbReference>
<dbReference type="InterPro" id="IPR001611">
    <property type="entry name" value="Leu-rich_rpt"/>
</dbReference>
<evidence type="ECO:0000256" key="2">
    <source>
        <dbReference type="ARBA" id="ARBA00022737"/>
    </source>
</evidence>
<dbReference type="SMART" id="SM00368">
    <property type="entry name" value="LRR_RI"/>
    <property type="match status" value="3"/>
</dbReference>
<sequence>TAFIVSSIHRLFKCGLSWTHCEVLASALKSNSSHMTELDLSWNDLKDSGVKILCDGLESPNCRLEMLRLELCSLSEISCASVVSALKSNPSHLRELNLSENNLKDAGVKELCCFLESQHCKIKTLRSDTTF</sequence>
<gene>
    <name evidence="3" type="ORF">ILYODFUR_037716</name>
</gene>
<reference evidence="3 4" key="1">
    <citation type="submission" date="2021-06" db="EMBL/GenBank/DDBJ databases">
        <authorList>
            <person name="Palmer J.M."/>
        </authorList>
    </citation>
    <scope>NUCLEOTIDE SEQUENCE [LARGE SCALE GENOMIC DNA]</scope>
    <source>
        <strain evidence="4">if_2019</strain>
        <tissue evidence="3">Muscle</tissue>
    </source>
</reference>
<evidence type="ECO:0000313" key="4">
    <source>
        <dbReference type="Proteomes" id="UP001482620"/>
    </source>
</evidence>
<keyword evidence="4" id="KW-1185">Reference proteome</keyword>
<dbReference type="Proteomes" id="UP001482620">
    <property type="component" value="Unassembled WGS sequence"/>
</dbReference>
<evidence type="ECO:0000256" key="1">
    <source>
        <dbReference type="ARBA" id="ARBA00022614"/>
    </source>
</evidence>
<proteinExistence type="predicted"/>
<keyword evidence="2" id="KW-0677">Repeat</keyword>
<feature type="non-terminal residue" evidence="3">
    <location>
        <position position="1"/>
    </location>
</feature>
<protein>
    <submittedName>
        <fullName evidence="3">Uncharacterized protein</fullName>
    </submittedName>
</protein>
<name>A0ABV0TGY5_9TELE</name>
<dbReference type="PANTHER" id="PTHR24106">
    <property type="entry name" value="NACHT, LRR AND CARD DOMAINS-CONTAINING"/>
    <property type="match status" value="1"/>
</dbReference>
<comment type="caution">
    <text evidence="3">The sequence shown here is derived from an EMBL/GenBank/DDBJ whole genome shotgun (WGS) entry which is preliminary data.</text>
</comment>
<dbReference type="InterPro" id="IPR051261">
    <property type="entry name" value="NLR"/>
</dbReference>
<accession>A0ABV0TGY5</accession>
<evidence type="ECO:0000313" key="3">
    <source>
        <dbReference type="EMBL" id="MEQ2231261.1"/>
    </source>
</evidence>
<organism evidence="3 4">
    <name type="scientific">Ilyodon furcidens</name>
    <name type="common">goldbreast splitfin</name>
    <dbReference type="NCBI Taxonomy" id="33524"/>
    <lineage>
        <taxon>Eukaryota</taxon>
        <taxon>Metazoa</taxon>
        <taxon>Chordata</taxon>
        <taxon>Craniata</taxon>
        <taxon>Vertebrata</taxon>
        <taxon>Euteleostomi</taxon>
        <taxon>Actinopterygii</taxon>
        <taxon>Neopterygii</taxon>
        <taxon>Teleostei</taxon>
        <taxon>Neoteleostei</taxon>
        <taxon>Acanthomorphata</taxon>
        <taxon>Ovalentaria</taxon>
        <taxon>Atherinomorphae</taxon>
        <taxon>Cyprinodontiformes</taxon>
        <taxon>Goodeidae</taxon>
        <taxon>Ilyodon</taxon>
    </lineage>
</organism>
<dbReference type="Pfam" id="PF13516">
    <property type="entry name" value="LRR_6"/>
    <property type="match status" value="2"/>
</dbReference>
<dbReference type="EMBL" id="JAHRIQ010031744">
    <property type="protein sequence ID" value="MEQ2231261.1"/>
    <property type="molecule type" value="Genomic_DNA"/>
</dbReference>
<dbReference type="InterPro" id="IPR032675">
    <property type="entry name" value="LRR_dom_sf"/>
</dbReference>
<dbReference type="SUPFAM" id="SSF52047">
    <property type="entry name" value="RNI-like"/>
    <property type="match status" value="1"/>
</dbReference>